<evidence type="ECO:0000313" key="2">
    <source>
        <dbReference type="EMBL" id="KAF0695112.1"/>
    </source>
</evidence>
<dbReference type="GO" id="GO:0003964">
    <property type="term" value="F:RNA-directed DNA polymerase activity"/>
    <property type="evidence" value="ECO:0007669"/>
    <property type="project" value="UniProtKB-KW"/>
</dbReference>
<keyword evidence="2" id="KW-0808">Transferase</keyword>
<proteinExistence type="predicted"/>
<reference evidence="2 3" key="1">
    <citation type="submission" date="2019-08" db="EMBL/GenBank/DDBJ databases">
        <title>Whole genome of Aphis craccivora.</title>
        <authorList>
            <person name="Voronova N.V."/>
            <person name="Shulinski R.S."/>
            <person name="Bandarenka Y.V."/>
            <person name="Zhorov D.G."/>
            <person name="Warner D."/>
        </authorList>
    </citation>
    <scope>NUCLEOTIDE SEQUENCE [LARGE SCALE GENOMIC DNA]</scope>
    <source>
        <strain evidence="2">180601</strain>
        <tissue evidence="2">Whole Body</tissue>
    </source>
</reference>
<comment type="caution">
    <text evidence="2">The sequence shown here is derived from an EMBL/GenBank/DDBJ whole genome shotgun (WGS) entry which is preliminary data.</text>
</comment>
<evidence type="ECO:0000313" key="3">
    <source>
        <dbReference type="Proteomes" id="UP000478052"/>
    </source>
</evidence>
<feature type="non-terminal residue" evidence="2">
    <location>
        <position position="125"/>
    </location>
</feature>
<protein>
    <submittedName>
        <fullName evidence="2">Reverse transcriptase domain-containing protein</fullName>
    </submittedName>
</protein>
<name>A0A6G0VKW6_APHCR</name>
<sequence length="125" mass="14683">MLFQVDLNCFQNWCYHNDMQLNISKCAIILFSYKKTNILYDYTLFNSAIQQVFIINDLGIYFDVNCSEFSNAHALINYVPILNMLPLFGLLTTLFLYNTWNQYKTLFYISFLLNRPSHSSYGGVL</sequence>
<gene>
    <name evidence="2" type="ORF">FWK35_00029304</name>
</gene>
<keyword evidence="1" id="KW-1133">Transmembrane helix</keyword>
<keyword evidence="2" id="KW-0695">RNA-directed DNA polymerase</keyword>
<keyword evidence="1" id="KW-0472">Membrane</keyword>
<feature type="transmembrane region" description="Helical" evidence="1">
    <location>
        <begin position="75"/>
        <end position="97"/>
    </location>
</feature>
<keyword evidence="1" id="KW-0812">Transmembrane</keyword>
<dbReference type="EMBL" id="VUJU01015295">
    <property type="protein sequence ID" value="KAF0695112.1"/>
    <property type="molecule type" value="Genomic_DNA"/>
</dbReference>
<dbReference type="AlphaFoldDB" id="A0A6G0VKW6"/>
<dbReference type="Proteomes" id="UP000478052">
    <property type="component" value="Unassembled WGS sequence"/>
</dbReference>
<accession>A0A6G0VKW6</accession>
<keyword evidence="2" id="KW-0548">Nucleotidyltransferase</keyword>
<evidence type="ECO:0000256" key="1">
    <source>
        <dbReference type="SAM" id="Phobius"/>
    </source>
</evidence>
<keyword evidence="3" id="KW-1185">Reference proteome</keyword>
<organism evidence="2 3">
    <name type="scientific">Aphis craccivora</name>
    <name type="common">Cowpea aphid</name>
    <dbReference type="NCBI Taxonomy" id="307492"/>
    <lineage>
        <taxon>Eukaryota</taxon>
        <taxon>Metazoa</taxon>
        <taxon>Ecdysozoa</taxon>
        <taxon>Arthropoda</taxon>
        <taxon>Hexapoda</taxon>
        <taxon>Insecta</taxon>
        <taxon>Pterygota</taxon>
        <taxon>Neoptera</taxon>
        <taxon>Paraneoptera</taxon>
        <taxon>Hemiptera</taxon>
        <taxon>Sternorrhyncha</taxon>
        <taxon>Aphidomorpha</taxon>
        <taxon>Aphidoidea</taxon>
        <taxon>Aphididae</taxon>
        <taxon>Aphidini</taxon>
        <taxon>Aphis</taxon>
        <taxon>Aphis</taxon>
    </lineage>
</organism>